<evidence type="ECO:0000256" key="1">
    <source>
        <dbReference type="ARBA" id="ARBA00007320"/>
    </source>
</evidence>
<feature type="domain" description="Large ribosomal subunit protein uL15/eL18" evidence="5">
    <location>
        <begin position="75"/>
        <end position="149"/>
    </location>
</feature>
<proteinExistence type="inferred from homology"/>
<dbReference type="InterPro" id="IPR001196">
    <property type="entry name" value="Ribosomal_uL15_CS"/>
</dbReference>
<name>A0A484H5F4_9ZZZZ</name>
<gene>
    <name evidence="6" type="ORF">RIEGSTA812A_PEG_43</name>
</gene>
<dbReference type="PANTHER" id="PTHR12934:SF11">
    <property type="entry name" value="LARGE RIBOSOMAL SUBUNIT PROTEIN UL15M"/>
    <property type="match status" value="1"/>
</dbReference>
<dbReference type="HAMAP" id="MF_01341">
    <property type="entry name" value="Ribosomal_uL15"/>
    <property type="match status" value="1"/>
</dbReference>
<reference evidence="6" key="1">
    <citation type="submission" date="2018-10" db="EMBL/GenBank/DDBJ databases">
        <authorList>
            <person name="Gruber-Vodicka H."/>
            <person name="Jaeckle O."/>
        </authorList>
    </citation>
    <scope>NUCLEOTIDE SEQUENCE</scope>
</reference>
<dbReference type="EMBL" id="LR026963">
    <property type="protein sequence ID" value="VBB68570.1"/>
    <property type="molecule type" value="Genomic_DNA"/>
</dbReference>
<evidence type="ECO:0000256" key="2">
    <source>
        <dbReference type="ARBA" id="ARBA00022980"/>
    </source>
</evidence>
<dbReference type="PROSITE" id="PS00475">
    <property type="entry name" value="RIBOSOMAL_L15"/>
    <property type="match status" value="1"/>
</dbReference>
<evidence type="ECO:0000313" key="6">
    <source>
        <dbReference type="EMBL" id="VBB68570.1"/>
    </source>
</evidence>
<accession>A0A484H5F4</accession>
<dbReference type="GO" id="GO:0006412">
    <property type="term" value="P:translation"/>
    <property type="evidence" value="ECO:0007669"/>
    <property type="project" value="InterPro"/>
</dbReference>
<dbReference type="SUPFAM" id="SSF52080">
    <property type="entry name" value="Ribosomal proteins L15p and L18e"/>
    <property type="match status" value="1"/>
</dbReference>
<dbReference type="InterPro" id="IPR021131">
    <property type="entry name" value="Ribosomal_uL15/eL18"/>
</dbReference>
<evidence type="ECO:0000259" key="5">
    <source>
        <dbReference type="Pfam" id="PF00828"/>
    </source>
</evidence>
<dbReference type="Pfam" id="PF00828">
    <property type="entry name" value="Ribosomal_L27A"/>
    <property type="match status" value="1"/>
</dbReference>
<dbReference type="AlphaFoldDB" id="A0A484H5F4"/>
<dbReference type="InterPro" id="IPR005749">
    <property type="entry name" value="Ribosomal_uL15_bac-type"/>
</dbReference>
<organism evidence="6">
    <name type="scientific">invertebrate metagenome</name>
    <dbReference type="NCBI Taxonomy" id="1711999"/>
    <lineage>
        <taxon>unclassified sequences</taxon>
        <taxon>metagenomes</taxon>
        <taxon>organismal metagenomes</taxon>
    </lineage>
</organism>
<comment type="similarity">
    <text evidence="1">Belongs to the universal ribosomal protein uL15 family.</text>
</comment>
<evidence type="ECO:0000256" key="4">
    <source>
        <dbReference type="SAM" id="MobiDB-lite"/>
    </source>
</evidence>
<dbReference type="InterPro" id="IPR030878">
    <property type="entry name" value="Ribosomal_uL15"/>
</dbReference>
<sequence>MKLNELRDHRGATKAGKRVGRGIGSGKGKTCGRGGKGQTARTGVAINGFEGGQMPIYRRLPKRGFTNVFRRKFSIISVGRLQEAVDSGRLDPVDRVTVHSLVSKRVITHPCSGVRLLAQGRLRVALVIEVNGASQAAIKAVTKVGGQVVVTE</sequence>
<dbReference type="GO" id="GO:0003735">
    <property type="term" value="F:structural constituent of ribosome"/>
    <property type="evidence" value="ECO:0007669"/>
    <property type="project" value="InterPro"/>
</dbReference>
<evidence type="ECO:0000256" key="3">
    <source>
        <dbReference type="ARBA" id="ARBA00023274"/>
    </source>
</evidence>
<dbReference type="NCBIfam" id="TIGR01071">
    <property type="entry name" value="rplO_bact"/>
    <property type="match status" value="1"/>
</dbReference>
<keyword evidence="3" id="KW-0687">Ribonucleoprotein</keyword>
<dbReference type="GO" id="GO:0022625">
    <property type="term" value="C:cytosolic large ribosomal subunit"/>
    <property type="evidence" value="ECO:0007669"/>
    <property type="project" value="TreeGrafter"/>
</dbReference>
<feature type="region of interest" description="Disordered" evidence="4">
    <location>
        <begin position="1"/>
        <end position="39"/>
    </location>
</feature>
<feature type="compositionally biased region" description="Gly residues" evidence="4">
    <location>
        <begin position="21"/>
        <end position="37"/>
    </location>
</feature>
<dbReference type="Gene3D" id="3.100.10.10">
    <property type="match status" value="1"/>
</dbReference>
<feature type="compositionally biased region" description="Basic and acidic residues" evidence="4">
    <location>
        <begin position="1"/>
        <end position="11"/>
    </location>
</feature>
<keyword evidence="2 6" id="KW-0689">Ribosomal protein</keyword>
<dbReference type="InterPro" id="IPR036227">
    <property type="entry name" value="Ribosomal_uL15/eL18_sf"/>
</dbReference>
<protein>
    <submittedName>
        <fullName evidence="6">LSU ribosomal protein L15p (L27Ae)</fullName>
    </submittedName>
</protein>
<dbReference type="PANTHER" id="PTHR12934">
    <property type="entry name" value="50S RIBOSOMAL PROTEIN L15"/>
    <property type="match status" value="1"/>
</dbReference>